<dbReference type="RefSeq" id="WP_284305603.1">
    <property type="nucleotide sequence ID" value="NZ_BSUO01000001.1"/>
</dbReference>
<dbReference type="PANTHER" id="PTHR30146:SF148">
    <property type="entry name" value="HTH-TYPE TRANSCRIPTIONAL REPRESSOR PURR-RELATED"/>
    <property type="match status" value="1"/>
</dbReference>
<evidence type="ECO:0000313" key="7">
    <source>
        <dbReference type="EMBL" id="GMA42149.1"/>
    </source>
</evidence>
<evidence type="ECO:0000313" key="8">
    <source>
        <dbReference type="Proteomes" id="UP001157126"/>
    </source>
</evidence>
<keyword evidence="3" id="KW-0238">DNA-binding</keyword>
<evidence type="ECO:0000259" key="6">
    <source>
        <dbReference type="PROSITE" id="PS50932"/>
    </source>
</evidence>
<dbReference type="CDD" id="cd01392">
    <property type="entry name" value="HTH_LacI"/>
    <property type="match status" value="1"/>
</dbReference>
<dbReference type="InterPro" id="IPR010982">
    <property type="entry name" value="Lambda_DNA-bd_dom_sf"/>
</dbReference>
<dbReference type="InterPro" id="IPR046335">
    <property type="entry name" value="LacI/GalR-like_sensor"/>
</dbReference>
<organism evidence="7 8">
    <name type="scientific">Mobilicoccus caccae</name>
    <dbReference type="NCBI Taxonomy" id="1859295"/>
    <lineage>
        <taxon>Bacteria</taxon>
        <taxon>Bacillati</taxon>
        <taxon>Actinomycetota</taxon>
        <taxon>Actinomycetes</taxon>
        <taxon>Micrococcales</taxon>
        <taxon>Dermatophilaceae</taxon>
        <taxon>Mobilicoccus</taxon>
    </lineage>
</organism>
<dbReference type="Gene3D" id="3.40.50.2300">
    <property type="match status" value="2"/>
</dbReference>
<evidence type="ECO:0000256" key="5">
    <source>
        <dbReference type="SAM" id="MobiDB-lite"/>
    </source>
</evidence>
<dbReference type="Gene3D" id="1.10.260.40">
    <property type="entry name" value="lambda repressor-like DNA-binding domains"/>
    <property type="match status" value="1"/>
</dbReference>
<gene>
    <name evidence="7" type="ORF">GCM10025883_41940</name>
</gene>
<dbReference type="EMBL" id="BSUO01000001">
    <property type="protein sequence ID" value="GMA42149.1"/>
    <property type="molecule type" value="Genomic_DNA"/>
</dbReference>
<evidence type="ECO:0000256" key="1">
    <source>
        <dbReference type="ARBA" id="ARBA00022491"/>
    </source>
</evidence>
<evidence type="ECO:0000256" key="3">
    <source>
        <dbReference type="ARBA" id="ARBA00023125"/>
    </source>
</evidence>
<dbReference type="PROSITE" id="PS50932">
    <property type="entry name" value="HTH_LACI_2"/>
    <property type="match status" value="1"/>
</dbReference>
<keyword evidence="8" id="KW-1185">Reference proteome</keyword>
<protein>
    <submittedName>
        <fullName evidence="7">LacI family transcriptional regulator</fullName>
    </submittedName>
</protein>
<dbReference type="Pfam" id="PF13377">
    <property type="entry name" value="Peripla_BP_3"/>
    <property type="match status" value="1"/>
</dbReference>
<dbReference type="Pfam" id="PF00356">
    <property type="entry name" value="LacI"/>
    <property type="match status" value="1"/>
</dbReference>
<name>A0ABQ6IZK2_9MICO</name>
<dbReference type="PROSITE" id="PS00356">
    <property type="entry name" value="HTH_LACI_1"/>
    <property type="match status" value="1"/>
</dbReference>
<evidence type="ECO:0000256" key="2">
    <source>
        <dbReference type="ARBA" id="ARBA00023015"/>
    </source>
</evidence>
<proteinExistence type="predicted"/>
<sequence>MAVTLRDVARLAGVSSATASRALDPSASAATETRDRVMAAAAELGYIGNTVARSLRTSRTDTIGLLVPDVRNPFFTDLAYAIDKAATEVGLTVMMGSADEDGDAQDRYLVALERHRVDGLLVVPQGGPRPMLQRIVRAFPTVAIDRDADLGVPVVSSDSGGGMRALIDHVISLGHRRVAVVAGPQSTSTGRERLSAAREQLREHGLCLAPGDVVEGDFQLGSGLRAARTLLAATPPPDVIIAADALMALGVLTVLRERGLRLGTDVGVAAFDDNPWFAVLDTPVTVVAQDTARLGRQAVEALLARIAGREVEPSPVPTTLVVRSSLGEAARHGDPHFTPAARTKEDIHG</sequence>
<evidence type="ECO:0000256" key="4">
    <source>
        <dbReference type="ARBA" id="ARBA00023163"/>
    </source>
</evidence>
<comment type="caution">
    <text evidence="7">The sequence shown here is derived from an EMBL/GenBank/DDBJ whole genome shotgun (WGS) entry which is preliminary data.</text>
</comment>
<keyword evidence="4" id="KW-0804">Transcription</keyword>
<keyword evidence="1" id="KW-0678">Repressor</keyword>
<dbReference type="Proteomes" id="UP001157126">
    <property type="component" value="Unassembled WGS sequence"/>
</dbReference>
<dbReference type="SMART" id="SM00354">
    <property type="entry name" value="HTH_LACI"/>
    <property type="match status" value="1"/>
</dbReference>
<keyword evidence="2" id="KW-0805">Transcription regulation</keyword>
<dbReference type="PANTHER" id="PTHR30146">
    <property type="entry name" value="LACI-RELATED TRANSCRIPTIONAL REPRESSOR"/>
    <property type="match status" value="1"/>
</dbReference>
<feature type="region of interest" description="Disordered" evidence="5">
    <location>
        <begin position="330"/>
        <end position="349"/>
    </location>
</feature>
<accession>A0ABQ6IZK2</accession>
<dbReference type="InterPro" id="IPR000843">
    <property type="entry name" value="HTH_LacI"/>
</dbReference>
<dbReference type="SUPFAM" id="SSF53822">
    <property type="entry name" value="Periplasmic binding protein-like I"/>
    <property type="match status" value="1"/>
</dbReference>
<reference evidence="8" key="1">
    <citation type="journal article" date="2019" name="Int. J. Syst. Evol. Microbiol.">
        <title>The Global Catalogue of Microorganisms (GCM) 10K type strain sequencing project: providing services to taxonomists for standard genome sequencing and annotation.</title>
        <authorList>
            <consortium name="The Broad Institute Genomics Platform"/>
            <consortium name="The Broad Institute Genome Sequencing Center for Infectious Disease"/>
            <person name="Wu L."/>
            <person name="Ma J."/>
        </authorList>
    </citation>
    <scope>NUCLEOTIDE SEQUENCE [LARGE SCALE GENOMIC DNA]</scope>
    <source>
        <strain evidence="8">NBRC 113072</strain>
    </source>
</reference>
<dbReference type="SUPFAM" id="SSF47413">
    <property type="entry name" value="lambda repressor-like DNA-binding domains"/>
    <property type="match status" value="1"/>
</dbReference>
<dbReference type="InterPro" id="IPR028082">
    <property type="entry name" value="Peripla_BP_I"/>
</dbReference>
<feature type="domain" description="HTH lacI-type" evidence="6">
    <location>
        <begin position="3"/>
        <end position="57"/>
    </location>
</feature>